<dbReference type="AlphaFoldDB" id="A0A9P1NA48"/>
<evidence type="ECO:0000313" key="2">
    <source>
        <dbReference type="EMBL" id="CAI5453821.1"/>
    </source>
</evidence>
<sequence length="782" mass="88061">MSSPVVPTLLPKHSKKRRAGDAPNREPTLQKLGKYSEADPPSSSSSNDQAINAVLGFQEKMKTIIQNQKKIKESVQSATPISNDLVESPGLLRLKLSTLNVAEEWIDDDGDAKFAAKVIERLMLSVVLDLVKVQHIESLRGDTPSKLGRVLARLVWSDLNETSVRDVDQFVKEFLFKYSATNDDVHGSLMNFSSFVLPKAKKTGTVLGDVTYAGYLKDSQLMIEALFPGWKIGGARMGYETSLILKSSFALCANNYKGELGGTKKVHKRSMTSNDALILMMQNSSANRIMWDDKRKTSFGLILLMCLTGIRSGSVLDNRKKLTKVARYDEEAERKRRSVCIDSSKFNVMWDGDEVHVCPEFIKRESEVLEISPDIFLFANRCQREIYRGKMPAKLVGLVAFGVEQVLGVSPSQYSSRSMRKGYASSYLMHNLRNRSTTDIITRKEVFDVLTTCKNWSGSSCGKYVKDVVKVVEEECSDVQSVGALRAAFEKARPAGCGTSEARQFRINWKKFLDGTNSTLGVKEIVEEQEEEVYTRKVTVEKAKMRVVEIRMGAIVDRGSVKVKNPDLLIGTIDVASAIINAFPDYRHVCSLQSLKNDVAGLVFCKKAEVNKYQCIKMQHWLPTTFCKELTKISSFVNTYEIPNTSSQFPPNYNGLIAGSACSQEYTLCLNGIQQAAVCQKGFVFYENACVTIENSPESDKVKSKWKMVINRSHQYKIKWKLKILVCYFDCEFTKVQFNYCYFIDRKKTEHIRTIGAMLYSSNIRMDRLPMFCPSILVDLAE</sequence>
<accession>A0A9P1NA48</accession>
<dbReference type="Proteomes" id="UP001152747">
    <property type="component" value="Unassembled WGS sequence"/>
</dbReference>
<comment type="caution">
    <text evidence="2">The sequence shown here is derived from an EMBL/GenBank/DDBJ whole genome shotgun (WGS) entry which is preliminary data.</text>
</comment>
<feature type="region of interest" description="Disordered" evidence="1">
    <location>
        <begin position="1"/>
        <end position="48"/>
    </location>
</feature>
<protein>
    <submittedName>
        <fullName evidence="2">Uncharacterized protein</fullName>
    </submittedName>
</protein>
<evidence type="ECO:0000313" key="3">
    <source>
        <dbReference type="Proteomes" id="UP001152747"/>
    </source>
</evidence>
<reference evidence="2" key="1">
    <citation type="submission" date="2022-11" db="EMBL/GenBank/DDBJ databases">
        <authorList>
            <person name="Kikuchi T."/>
        </authorList>
    </citation>
    <scope>NUCLEOTIDE SEQUENCE</scope>
    <source>
        <strain evidence="2">PS1010</strain>
    </source>
</reference>
<name>A0A9P1NA48_9PELO</name>
<proteinExistence type="predicted"/>
<organism evidence="2 3">
    <name type="scientific">Caenorhabditis angaria</name>
    <dbReference type="NCBI Taxonomy" id="860376"/>
    <lineage>
        <taxon>Eukaryota</taxon>
        <taxon>Metazoa</taxon>
        <taxon>Ecdysozoa</taxon>
        <taxon>Nematoda</taxon>
        <taxon>Chromadorea</taxon>
        <taxon>Rhabditida</taxon>
        <taxon>Rhabditina</taxon>
        <taxon>Rhabditomorpha</taxon>
        <taxon>Rhabditoidea</taxon>
        <taxon>Rhabditidae</taxon>
        <taxon>Peloderinae</taxon>
        <taxon>Caenorhabditis</taxon>
    </lineage>
</organism>
<dbReference type="EMBL" id="CANHGI010000005">
    <property type="protein sequence ID" value="CAI5453821.1"/>
    <property type="molecule type" value="Genomic_DNA"/>
</dbReference>
<gene>
    <name evidence="2" type="ORF">CAMP_LOCUS16458</name>
</gene>
<evidence type="ECO:0000256" key="1">
    <source>
        <dbReference type="SAM" id="MobiDB-lite"/>
    </source>
</evidence>
<keyword evidence="3" id="KW-1185">Reference proteome</keyword>